<name>A0AAW0APF2_9AGAR</name>
<dbReference type="AlphaFoldDB" id="A0AAW0APF2"/>
<dbReference type="Proteomes" id="UP001362999">
    <property type="component" value="Unassembled WGS sequence"/>
</dbReference>
<proteinExistence type="predicted"/>
<comment type="caution">
    <text evidence="3">The sequence shown here is derived from an EMBL/GenBank/DDBJ whole genome shotgun (WGS) entry which is preliminary data.</text>
</comment>
<evidence type="ECO:0000313" key="3">
    <source>
        <dbReference type="EMBL" id="KAK7014337.1"/>
    </source>
</evidence>
<sequence length="156" mass="17517">LHWALFGALTVQLYFYYQAFPNDRAHVKSVIYTMYILEIMQTALITHDPVVYLGLAYDNPAVWAETGGILSRYSAQLVGSLTGQFFYAHRLHMLSNSCIIPVIIALISIVSSTGGFLDGKYLFEVFDTYIRVYKDNPVSVPQPNSLGTSYGWPSPH</sequence>
<keyword evidence="4" id="KW-1185">Reference proteome</keyword>
<keyword evidence="1" id="KW-1133">Transmembrane helix</keyword>
<reference evidence="3 4" key="1">
    <citation type="journal article" date="2024" name="J Genomics">
        <title>Draft genome sequencing and assembly of Favolaschia claudopus CIRM-BRFM 2984 isolated from oak limbs.</title>
        <authorList>
            <person name="Navarro D."/>
            <person name="Drula E."/>
            <person name="Chaduli D."/>
            <person name="Cazenave R."/>
            <person name="Ahrendt S."/>
            <person name="Wang J."/>
            <person name="Lipzen A."/>
            <person name="Daum C."/>
            <person name="Barry K."/>
            <person name="Grigoriev I.V."/>
            <person name="Favel A."/>
            <person name="Rosso M.N."/>
            <person name="Martin F."/>
        </authorList>
    </citation>
    <scope>NUCLEOTIDE SEQUENCE [LARGE SCALE GENOMIC DNA]</scope>
    <source>
        <strain evidence="3 4">CIRM-BRFM 2984</strain>
    </source>
</reference>
<keyword evidence="1" id="KW-0472">Membrane</keyword>
<feature type="chain" id="PRO_5044012913" evidence="2">
    <location>
        <begin position="20"/>
        <end position="156"/>
    </location>
</feature>
<evidence type="ECO:0000313" key="4">
    <source>
        <dbReference type="Proteomes" id="UP001362999"/>
    </source>
</evidence>
<gene>
    <name evidence="3" type="ORF">R3P38DRAFT_3574549</name>
</gene>
<accession>A0AAW0APF2</accession>
<keyword evidence="2" id="KW-0732">Signal</keyword>
<keyword evidence="1" id="KW-0812">Transmembrane</keyword>
<dbReference type="EMBL" id="JAWWNJ010000057">
    <property type="protein sequence ID" value="KAK7014337.1"/>
    <property type="molecule type" value="Genomic_DNA"/>
</dbReference>
<evidence type="ECO:0000256" key="2">
    <source>
        <dbReference type="SAM" id="SignalP"/>
    </source>
</evidence>
<feature type="non-terminal residue" evidence="3">
    <location>
        <position position="1"/>
    </location>
</feature>
<dbReference type="PANTHER" id="PTHR40465:SF1">
    <property type="entry name" value="DUF6534 DOMAIN-CONTAINING PROTEIN"/>
    <property type="match status" value="1"/>
</dbReference>
<evidence type="ECO:0000256" key="1">
    <source>
        <dbReference type="SAM" id="Phobius"/>
    </source>
</evidence>
<feature type="signal peptide" evidence="2">
    <location>
        <begin position="1"/>
        <end position="19"/>
    </location>
</feature>
<feature type="transmembrane region" description="Helical" evidence="1">
    <location>
        <begin position="98"/>
        <end position="117"/>
    </location>
</feature>
<protein>
    <submittedName>
        <fullName evidence="3">Uncharacterized protein</fullName>
    </submittedName>
</protein>
<organism evidence="3 4">
    <name type="scientific">Favolaschia claudopus</name>
    <dbReference type="NCBI Taxonomy" id="2862362"/>
    <lineage>
        <taxon>Eukaryota</taxon>
        <taxon>Fungi</taxon>
        <taxon>Dikarya</taxon>
        <taxon>Basidiomycota</taxon>
        <taxon>Agaricomycotina</taxon>
        <taxon>Agaricomycetes</taxon>
        <taxon>Agaricomycetidae</taxon>
        <taxon>Agaricales</taxon>
        <taxon>Marasmiineae</taxon>
        <taxon>Mycenaceae</taxon>
        <taxon>Favolaschia</taxon>
    </lineage>
</organism>
<dbReference type="PANTHER" id="PTHR40465">
    <property type="entry name" value="CHROMOSOME 1, WHOLE GENOME SHOTGUN SEQUENCE"/>
    <property type="match status" value="1"/>
</dbReference>